<gene>
    <name evidence="1" type="ORF">SDC9_198295</name>
</gene>
<organism evidence="1">
    <name type="scientific">bioreactor metagenome</name>
    <dbReference type="NCBI Taxonomy" id="1076179"/>
    <lineage>
        <taxon>unclassified sequences</taxon>
        <taxon>metagenomes</taxon>
        <taxon>ecological metagenomes</taxon>
    </lineage>
</organism>
<accession>A0A645IU50</accession>
<dbReference type="AlphaFoldDB" id="A0A645IU50"/>
<evidence type="ECO:0000313" key="1">
    <source>
        <dbReference type="EMBL" id="MPN50663.1"/>
    </source>
</evidence>
<comment type="caution">
    <text evidence="1">The sequence shown here is derived from an EMBL/GenBank/DDBJ whole genome shotgun (WGS) entry which is preliminary data.</text>
</comment>
<sequence>MCLEAPEIVFGIEAAGSQGEMQIRAAPFVIVQMHMPQACPVSLQQLVSRVVVNEQVAMPDIQMESNFGQWFEQL</sequence>
<reference evidence="1" key="1">
    <citation type="submission" date="2019-08" db="EMBL/GenBank/DDBJ databases">
        <authorList>
            <person name="Kucharzyk K."/>
            <person name="Murdoch R.W."/>
            <person name="Higgins S."/>
            <person name="Loffler F."/>
        </authorList>
    </citation>
    <scope>NUCLEOTIDE SEQUENCE</scope>
</reference>
<name>A0A645IU50_9ZZZZ</name>
<protein>
    <submittedName>
        <fullName evidence="1">Uncharacterized protein</fullName>
    </submittedName>
</protein>
<dbReference type="EMBL" id="VSSQ01115045">
    <property type="protein sequence ID" value="MPN50663.1"/>
    <property type="molecule type" value="Genomic_DNA"/>
</dbReference>
<proteinExistence type="predicted"/>